<dbReference type="PROSITE" id="PS01117">
    <property type="entry name" value="HTH_MARR_1"/>
    <property type="match status" value="1"/>
</dbReference>
<gene>
    <name evidence="5" type="ORF">HBE96_09945</name>
</gene>
<sequence>MDSREKINDQIDSYYDLWFKINDVYSDWAKRHHIQENILFALHVINSAVPYCTQSQICNKLYLPKQTVSQMLSGLEKDGYISKETNPEDRRNKIIKFTEKGECFAKRILEEMKSAEIEAFSELSEKQRSTIIEGLALLNNALIKSFSK</sequence>
<keyword evidence="3" id="KW-0804">Transcription</keyword>
<dbReference type="PANTHER" id="PTHR42756">
    <property type="entry name" value="TRANSCRIPTIONAL REGULATOR, MARR"/>
    <property type="match status" value="1"/>
</dbReference>
<organism evidence="5 6">
    <name type="scientific">Clostridium muellerianum</name>
    <dbReference type="NCBI Taxonomy" id="2716538"/>
    <lineage>
        <taxon>Bacteria</taxon>
        <taxon>Bacillati</taxon>
        <taxon>Bacillota</taxon>
        <taxon>Clostridia</taxon>
        <taxon>Eubacteriales</taxon>
        <taxon>Clostridiaceae</taxon>
        <taxon>Clostridium</taxon>
    </lineage>
</organism>
<dbReference type="Pfam" id="PF12802">
    <property type="entry name" value="MarR_2"/>
    <property type="match status" value="1"/>
</dbReference>
<keyword evidence="2" id="KW-0238">DNA-binding</keyword>
<evidence type="ECO:0000313" key="5">
    <source>
        <dbReference type="EMBL" id="NMM63019.1"/>
    </source>
</evidence>
<evidence type="ECO:0000256" key="2">
    <source>
        <dbReference type="ARBA" id="ARBA00023125"/>
    </source>
</evidence>
<proteinExistence type="predicted"/>
<evidence type="ECO:0000256" key="3">
    <source>
        <dbReference type="ARBA" id="ARBA00023163"/>
    </source>
</evidence>
<keyword evidence="6" id="KW-1185">Reference proteome</keyword>
<feature type="domain" description="HTH marR-type" evidence="4">
    <location>
        <begin position="1"/>
        <end position="140"/>
    </location>
</feature>
<dbReference type="InterPro" id="IPR000835">
    <property type="entry name" value="HTH_MarR-typ"/>
</dbReference>
<evidence type="ECO:0000256" key="1">
    <source>
        <dbReference type="ARBA" id="ARBA00023015"/>
    </source>
</evidence>
<dbReference type="Gene3D" id="1.10.10.10">
    <property type="entry name" value="Winged helix-like DNA-binding domain superfamily/Winged helix DNA-binding domain"/>
    <property type="match status" value="1"/>
</dbReference>
<dbReference type="SMART" id="SM00347">
    <property type="entry name" value="HTH_MARR"/>
    <property type="match status" value="1"/>
</dbReference>
<name>A0A7Y0EGE6_9CLOT</name>
<dbReference type="GO" id="GO:0003677">
    <property type="term" value="F:DNA binding"/>
    <property type="evidence" value="ECO:0007669"/>
    <property type="project" value="UniProtKB-KW"/>
</dbReference>
<dbReference type="GO" id="GO:0003700">
    <property type="term" value="F:DNA-binding transcription factor activity"/>
    <property type="evidence" value="ECO:0007669"/>
    <property type="project" value="InterPro"/>
</dbReference>
<dbReference type="InterPro" id="IPR023187">
    <property type="entry name" value="Tscrpt_reg_MarR-type_CS"/>
</dbReference>
<protein>
    <submittedName>
        <fullName evidence="5">MarR family transcriptional regulator</fullName>
    </submittedName>
</protein>
<dbReference type="Proteomes" id="UP000537131">
    <property type="component" value="Unassembled WGS sequence"/>
</dbReference>
<dbReference type="PANTHER" id="PTHR42756:SF1">
    <property type="entry name" value="TRANSCRIPTIONAL REPRESSOR OF EMRAB OPERON"/>
    <property type="match status" value="1"/>
</dbReference>
<dbReference type="SUPFAM" id="SSF46785">
    <property type="entry name" value="Winged helix' DNA-binding domain"/>
    <property type="match status" value="1"/>
</dbReference>
<dbReference type="AlphaFoldDB" id="A0A7Y0EGE6"/>
<accession>A0A7Y0EGE6</accession>
<dbReference type="InterPro" id="IPR036390">
    <property type="entry name" value="WH_DNA-bd_sf"/>
</dbReference>
<keyword evidence="1" id="KW-0805">Transcription regulation</keyword>
<evidence type="ECO:0000313" key="6">
    <source>
        <dbReference type="Proteomes" id="UP000537131"/>
    </source>
</evidence>
<reference evidence="5 6" key="1">
    <citation type="submission" date="2020-06" db="EMBL/GenBank/DDBJ databases">
        <title>Complete Genome Sequence of Clostridium muelleri sp. nov. P21T, an Acid-Alcohol Producing Acetogen Isolated from Old Hay.</title>
        <authorList>
            <person name="Duncan K.E."/>
            <person name="Tanner R.S."/>
        </authorList>
    </citation>
    <scope>NUCLEOTIDE SEQUENCE [LARGE SCALE GENOMIC DNA]</scope>
    <source>
        <strain evidence="5 6">P21</strain>
    </source>
</reference>
<dbReference type="EMBL" id="JABBNI010000017">
    <property type="protein sequence ID" value="NMM63019.1"/>
    <property type="molecule type" value="Genomic_DNA"/>
</dbReference>
<evidence type="ECO:0000259" key="4">
    <source>
        <dbReference type="PROSITE" id="PS50995"/>
    </source>
</evidence>
<comment type="caution">
    <text evidence="5">The sequence shown here is derived from an EMBL/GenBank/DDBJ whole genome shotgun (WGS) entry which is preliminary data.</text>
</comment>
<dbReference type="RefSeq" id="WP_169297625.1">
    <property type="nucleotide sequence ID" value="NZ_JABBNI010000017.1"/>
</dbReference>
<dbReference type="PROSITE" id="PS50995">
    <property type="entry name" value="HTH_MARR_2"/>
    <property type="match status" value="1"/>
</dbReference>
<dbReference type="InterPro" id="IPR036388">
    <property type="entry name" value="WH-like_DNA-bd_sf"/>
</dbReference>
<dbReference type="PRINTS" id="PR00598">
    <property type="entry name" value="HTHMARR"/>
</dbReference>